<gene>
    <name evidence="1" type="ORF">LOK49_LG10G02355</name>
</gene>
<reference evidence="1 2" key="1">
    <citation type="journal article" date="2022" name="Plant J.">
        <title>Chromosome-level genome of Camellia lanceoleosa provides a valuable resource for understanding genome evolution and self-incompatibility.</title>
        <authorList>
            <person name="Gong W."/>
            <person name="Xiao S."/>
            <person name="Wang L."/>
            <person name="Liao Z."/>
            <person name="Chang Y."/>
            <person name="Mo W."/>
            <person name="Hu G."/>
            <person name="Li W."/>
            <person name="Zhao G."/>
            <person name="Zhu H."/>
            <person name="Hu X."/>
            <person name="Ji K."/>
            <person name="Xiang X."/>
            <person name="Song Q."/>
            <person name="Yuan D."/>
            <person name="Jin S."/>
            <person name="Zhang L."/>
        </authorList>
    </citation>
    <scope>NUCLEOTIDE SEQUENCE [LARGE SCALE GENOMIC DNA]</scope>
    <source>
        <strain evidence="1">SQ_2022a</strain>
    </source>
</reference>
<sequence>MSKSVNERSDNIVGVGGCDDDDRSGRMDDDDDQWKKTKQRRHGFGRNLKKAKRKLHFRLLRRGSTLTDRGKWTLILIPSIRTRKHLRKLCQQCKWTQMDRPTLEVNAKTILPSR</sequence>
<comment type="caution">
    <text evidence="1">The sequence shown here is derived from an EMBL/GenBank/DDBJ whole genome shotgun (WGS) entry which is preliminary data.</text>
</comment>
<protein>
    <submittedName>
        <fullName evidence="1">Uncharacterized protein</fullName>
    </submittedName>
</protein>
<proteinExistence type="predicted"/>
<name>A0ACC0GB05_9ERIC</name>
<dbReference type="EMBL" id="CM045767">
    <property type="protein sequence ID" value="KAI7997773.1"/>
    <property type="molecule type" value="Genomic_DNA"/>
</dbReference>
<accession>A0ACC0GB05</accession>
<evidence type="ECO:0000313" key="1">
    <source>
        <dbReference type="EMBL" id="KAI7997773.1"/>
    </source>
</evidence>
<organism evidence="1 2">
    <name type="scientific">Camellia lanceoleosa</name>
    <dbReference type="NCBI Taxonomy" id="1840588"/>
    <lineage>
        <taxon>Eukaryota</taxon>
        <taxon>Viridiplantae</taxon>
        <taxon>Streptophyta</taxon>
        <taxon>Embryophyta</taxon>
        <taxon>Tracheophyta</taxon>
        <taxon>Spermatophyta</taxon>
        <taxon>Magnoliopsida</taxon>
        <taxon>eudicotyledons</taxon>
        <taxon>Gunneridae</taxon>
        <taxon>Pentapetalae</taxon>
        <taxon>asterids</taxon>
        <taxon>Ericales</taxon>
        <taxon>Theaceae</taxon>
        <taxon>Camellia</taxon>
    </lineage>
</organism>
<dbReference type="Proteomes" id="UP001060215">
    <property type="component" value="Chromosome 10"/>
</dbReference>
<keyword evidence="2" id="KW-1185">Reference proteome</keyword>
<evidence type="ECO:0000313" key="2">
    <source>
        <dbReference type="Proteomes" id="UP001060215"/>
    </source>
</evidence>